<dbReference type="Proteomes" id="UP000241071">
    <property type="component" value="Segment"/>
</dbReference>
<dbReference type="CDD" id="cd14498">
    <property type="entry name" value="DSP"/>
    <property type="match status" value="1"/>
</dbReference>
<keyword evidence="1" id="KW-0378">Hydrolase</keyword>
<dbReference type="Pfam" id="PF00782">
    <property type="entry name" value="DSPc"/>
    <property type="match status" value="1"/>
</dbReference>
<dbReference type="EMBL" id="KC008572">
    <property type="protein sequence ID" value="AGF85472.1"/>
    <property type="molecule type" value="Genomic_DNA"/>
</dbReference>
<evidence type="ECO:0000256" key="2">
    <source>
        <dbReference type="ARBA" id="ARBA00022912"/>
    </source>
</evidence>
<dbReference type="PROSITE" id="PS50054">
    <property type="entry name" value="TYR_PHOSPHATASE_DUAL"/>
    <property type="match status" value="1"/>
</dbReference>
<dbReference type="InterPro" id="IPR000340">
    <property type="entry name" value="Dual-sp_phosphatase_cat-dom"/>
</dbReference>
<sequence>MKYQGETNATMIINNIWLGNQMAAQDLNFISKHNIKYIINVTYDIFNKYDFINYLNFPLNNDYEHTKFFIKTMEECSNIIMYLITNNIPILIHCKRGHHRSASVLAYLLMKYYGLNLYQSINYIKNLRPTTFRKNNPMLQSLIFLEKNGYFK</sequence>
<reference evidence="5 6" key="1">
    <citation type="submission" date="2012-10" db="EMBL/GenBank/DDBJ databases">
        <title>Complete genome sequence of Moumouvirus goulette.</title>
        <authorList>
            <person name="Fournous G."/>
            <person name="Bougalmi M."/>
            <person name="Colson P."/>
        </authorList>
    </citation>
    <scope>NUCLEOTIDE SEQUENCE [LARGE SCALE GENOMIC DNA]</scope>
</reference>
<keyword evidence="6" id="KW-1185">Reference proteome</keyword>
<dbReference type="InterPro" id="IPR029021">
    <property type="entry name" value="Prot-tyrosine_phosphatase-like"/>
</dbReference>
<name>M1PXI8_9VIRU</name>
<dbReference type="PANTHER" id="PTHR46653:SF1">
    <property type="entry name" value="SPECIFICITY PROTEIN PHOSPHATASE, PUTATIVE-RELATED"/>
    <property type="match status" value="1"/>
</dbReference>
<proteinExistence type="predicted"/>
<protein>
    <submittedName>
        <fullName evidence="5">Tyrosine phosphatase</fullName>
    </submittedName>
</protein>
<dbReference type="SUPFAM" id="SSF52799">
    <property type="entry name" value="(Phosphotyrosine protein) phosphatases II"/>
    <property type="match status" value="1"/>
</dbReference>
<dbReference type="PANTHER" id="PTHR46653">
    <property type="entry name" value="SPECIFICITY PROTEIN PHOSPHATASE, PUTATIVE-RELATED"/>
    <property type="match status" value="1"/>
</dbReference>
<gene>
    <name evidence="5" type="ORF">glt_00664</name>
</gene>
<evidence type="ECO:0000259" key="4">
    <source>
        <dbReference type="PROSITE" id="PS50056"/>
    </source>
</evidence>
<evidence type="ECO:0000313" key="6">
    <source>
        <dbReference type="Proteomes" id="UP000241071"/>
    </source>
</evidence>
<dbReference type="GO" id="GO:0004721">
    <property type="term" value="F:phosphoprotein phosphatase activity"/>
    <property type="evidence" value="ECO:0007669"/>
    <property type="project" value="UniProtKB-KW"/>
</dbReference>
<dbReference type="InterPro" id="IPR016130">
    <property type="entry name" value="Tyr_Pase_AS"/>
</dbReference>
<dbReference type="Gene3D" id="3.90.190.10">
    <property type="entry name" value="Protein tyrosine phosphatase superfamily"/>
    <property type="match status" value="1"/>
</dbReference>
<evidence type="ECO:0000256" key="1">
    <source>
        <dbReference type="ARBA" id="ARBA00022801"/>
    </source>
</evidence>
<dbReference type="PROSITE" id="PS50056">
    <property type="entry name" value="TYR_PHOSPHATASE_2"/>
    <property type="match status" value="1"/>
</dbReference>
<keyword evidence="2" id="KW-0904">Protein phosphatase</keyword>
<feature type="domain" description="Tyrosine-protein phosphatase" evidence="3">
    <location>
        <begin position="8"/>
        <end position="151"/>
    </location>
</feature>
<feature type="domain" description="Tyrosine specific protein phosphatases" evidence="4">
    <location>
        <begin position="67"/>
        <end position="139"/>
    </location>
</feature>
<dbReference type="SMART" id="SM00195">
    <property type="entry name" value="DSPc"/>
    <property type="match status" value="1"/>
</dbReference>
<accession>M1PXI8</accession>
<evidence type="ECO:0000259" key="3">
    <source>
        <dbReference type="PROSITE" id="PS50054"/>
    </source>
</evidence>
<dbReference type="InterPro" id="IPR000387">
    <property type="entry name" value="Tyr_Pase_dom"/>
</dbReference>
<organism evidence="5 6">
    <name type="scientific">Moumouvirus goulette</name>
    <dbReference type="NCBI Taxonomy" id="1247379"/>
    <lineage>
        <taxon>Viruses</taxon>
        <taxon>Varidnaviria</taxon>
        <taxon>Bamfordvirae</taxon>
        <taxon>Nucleocytoviricota</taxon>
        <taxon>Megaviricetes</taxon>
        <taxon>Imitervirales</taxon>
        <taxon>Mimiviridae</taxon>
        <taxon>Megamimivirinae</taxon>
        <taxon>Moumouvirus</taxon>
        <taxon>Moumouvirus goulettemassiliense</taxon>
    </lineage>
</organism>
<dbReference type="InterPro" id="IPR020422">
    <property type="entry name" value="TYR_PHOSPHATASE_DUAL_dom"/>
</dbReference>
<dbReference type="PROSITE" id="PS00383">
    <property type="entry name" value="TYR_PHOSPHATASE_1"/>
    <property type="match status" value="1"/>
</dbReference>
<evidence type="ECO:0000313" key="5">
    <source>
        <dbReference type="EMBL" id="AGF85472.1"/>
    </source>
</evidence>